<dbReference type="Proteomes" id="UP000663844">
    <property type="component" value="Unassembled WGS sequence"/>
</dbReference>
<proteinExistence type="predicted"/>
<accession>A0A819U8N2</accession>
<gene>
    <name evidence="1" type="ORF">OXD698_LOCUS35336</name>
</gene>
<dbReference type="EMBL" id="CAJOAZ010005420">
    <property type="protein sequence ID" value="CAF4099284.1"/>
    <property type="molecule type" value="Genomic_DNA"/>
</dbReference>
<dbReference type="AlphaFoldDB" id="A0A819U8N2"/>
<organism evidence="1 2">
    <name type="scientific">Adineta steineri</name>
    <dbReference type="NCBI Taxonomy" id="433720"/>
    <lineage>
        <taxon>Eukaryota</taxon>
        <taxon>Metazoa</taxon>
        <taxon>Spiralia</taxon>
        <taxon>Gnathifera</taxon>
        <taxon>Rotifera</taxon>
        <taxon>Eurotatoria</taxon>
        <taxon>Bdelloidea</taxon>
        <taxon>Adinetida</taxon>
        <taxon>Adinetidae</taxon>
        <taxon>Adineta</taxon>
    </lineage>
</organism>
<comment type="caution">
    <text evidence="1">The sequence shown here is derived from an EMBL/GenBank/DDBJ whole genome shotgun (WGS) entry which is preliminary data.</text>
</comment>
<reference evidence="1" key="1">
    <citation type="submission" date="2021-02" db="EMBL/GenBank/DDBJ databases">
        <authorList>
            <person name="Nowell W R."/>
        </authorList>
    </citation>
    <scope>NUCLEOTIDE SEQUENCE</scope>
</reference>
<evidence type="ECO:0000313" key="1">
    <source>
        <dbReference type="EMBL" id="CAF4099284.1"/>
    </source>
</evidence>
<evidence type="ECO:0000313" key="2">
    <source>
        <dbReference type="Proteomes" id="UP000663844"/>
    </source>
</evidence>
<sequence>PEVSEPPLPAYVDVIFSHMNEVNQWINEFCADHEAIQNDVYTIRNQLEKINRITSQMMFSNMKTFPSGSNENFGNFHPPH</sequence>
<feature type="non-terminal residue" evidence="1">
    <location>
        <position position="80"/>
    </location>
</feature>
<name>A0A819U8N2_9BILA</name>
<protein>
    <submittedName>
        <fullName evidence="1">Uncharacterized protein</fullName>
    </submittedName>
</protein>